<sequence length="361" mass="39306">MLGRIALVAETAADARDVMVEGESGILSVHPKEFRPLYEPSKRRLTWPNGAVATLYNAVEPDQLRGPQHDGAWCDELAKWRYAGETWDQLQFGLRLGLQPRQVVTTTPRPIPVLKQIMAAETTRTTRGSTYENRANLAGTFLTEVVKKFEGTRLGRQELNAEVLDDVPGALWTRDMLDACRVRKAPELVRVVVAVDPSGTKGEEDTGDAIGIVAAGKGVDGNAYILEDATCKLPPAAWGRRAVALAAKWKADRIVAERNFGGAMVEHVIRSVDPRVSYREVTASRGKVARAEPVAALYEQSCVRHVGAFPEMEDQMCSFATNGYLGSGSPDRADAAVWAITELMLAAQAAAPIFGTYGTKR</sequence>
<dbReference type="Gene3D" id="3.30.420.240">
    <property type="match status" value="1"/>
</dbReference>
<keyword evidence="4" id="KW-1185">Reference proteome</keyword>
<protein>
    <submittedName>
        <fullName evidence="3">Phage terminase large subunit-like protein</fullName>
    </submittedName>
</protein>
<dbReference type="Gene3D" id="3.40.50.300">
    <property type="entry name" value="P-loop containing nucleotide triphosphate hydrolases"/>
    <property type="match status" value="1"/>
</dbReference>
<evidence type="ECO:0000259" key="2">
    <source>
        <dbReference type="Pfam" id="PF17289"/>
    </source>
</evidence>
<evidence type="ECO:0000256" key="1">
    <source>
        <dbReference type="ARBA" id="ARBA00022612"/>
    </source>
</evidence>
<dbReference type="Proteomes" id="UP001245370">
    <property type="component" value="Unassembled WGS sequence"/>
</dbReference>
<dbReference type="Pfam" id="PF17289">
    <property type="entry name" value="Terminase_6C"/>
    <property type="match status" value="1"/>
</dbReference>
<proteinExistence type="predicted"/>
<name>A0ABU1KI54_XANFL</name>
<keyword evidence="1" id="KW-1188">Viral release from host cell</keyword>
<accession>A0ABU1KI54</accession>
<dbReference type="InterPro" id="IPR027417">
    <property type="entry name" value="P-loop_NTPase"/>
</dbReference>
<evidence type="ECO:0000313" key="3">
    <source>
        <dbReference type="EMBL" id="MDR6334505.1"/>
    </source>
</evidence>
<reference evidence="3 4" key="1">
    <citation type="submission" date="2023-07" db="EMBL/GenBank/DDBJ databases">
        <title>Genomic Encyclopedia of Type Strains, Phase IV (KMG-IV): sequencing the most valuable type-strain genomes for metagenomic binning, comparative biology and taxonomic classification.</title>
        <authorList>
            <person name="Goeker M."/>
        </authorList>
    </citation>
    <scope>NUCLEOTIDE SEQUENCE [LARGE SCALE GENOMIC DNA]</scope>
    <source>
        <strain evidence="3 4">DSM 338</strain>
    </source>
</reference>
<dbReference type="EMBL" id="JAVDPY010000005">
    <property type="protein sequence ID" value="MDR6334505.1"/>
    <property type="molecule type" value="Genomic_DNA"/>
</dbReference>
<organism evidence="3 4">
    <name type="scientific">Xanthobacter flavus</name>
    <dbReference type="NCBI Taxonomy" id="281"/>
    <lineage>
        <taxon>Bacteria</taxon>
        <taxon>Pseudomonadati</taxon>
        <taxon>Pseudomonadota</taxon>
        <taxon>Alphaproteobacteria</taxon>
        <taxon>Hyphomicrobiales</taxon>
        <taxon>Xanthobacteraceae</taxon>
        <taxon>Xanthobacter</taxon>
    </lineage>
</organism>
<dbReference type="Pfam" id="PF03237">
    <property type="entry name" value="Terminase_6N"/>
    <property type="match status" value="1"/>
</dbReference>
<feature type="domain" description="Terminase large subunit gp17-like C-terminal" evidence="2">
    <location>
        <begin position="194"/>
        <end position="341"/>
    </location>
</feature>
<evidence type="ECO:0000313" key="4">
    <source>
        <dbReference type="Proteomes" id="UP001245370"/>
    </source>
</evidence>
<dbReference type="InterPro" id="IPR035421">
    <property type="entry name" value="Terminase_6C"/>
</dbReference>
<gene>
    <name evidence="3" type="ORF">GGQ86_002987</name>
</gene>
<comment type="caution">
    <text evidence="3">The sequence shown here is derived from an EMBL/GenBank/DDBJ whole genome shotgun (WGS) entry which is preliminary data.</text>
</comment>